<evidence type="ECO:0000256" key="3">
    <source>
        <dbReference type="SAM" id="MobiDB-lite"/>
    </source>
</evidence>
<dbReference type="InterPro" id="IPR004087">
    <property type="entry name" value="KH_dom"/>
</dbReference>
<name>A0ABP1FGK0_9CHLO</name>
<dbReference type="InterPro" id="IPR036612">
    <property type="entry name" value="KH_dom_type_1_sf"/>
</dbReference>
<dbReference type="Pfam" id="PF00013">
    <property type="entry name" value="KH_1"/>
    <property type="match status" value="2"/>
</dbReference>
<evidence type="ECO:0000313" key="5">
    <source>
        <dbReference type="EMBL" id="CAL5219038.1"/>
    </source>
</evidence>
<protein>
    <submittedName>
        <fullName evidence="5">G797 protein</fullName>
    </submittedName>
</protein>
<reference evidence="5 6" key="1">
    <citation type="submission" date="2024-06" db="EMBL/GenBank/DDBJ databases">
        <authorList>
            <person name="Kraege A."/>
            <person name="Thomma B."/>
        </authorList>
    </citation>
    <scope>NUCLEOTIDE SEQUENCE [LARGE SCALE GENOMIC DNA]</scope>
</reference>
<dbReference type="InterPro" id="IPR004088">
    <property type="entry name" value="KH_dom_type_1"/>
</dbReference>
<evidence type="ECO:0000256" key="2">
    <source>
        <dbReference type="PROSITE-ProRule" id="PRU00117"/>
    </source>
</evidence>
<sequence>MATYSAEPTYGQQGLKRGYDDGGQESMKRMRYDDEAALGPDGKRLHTDASAAIPGSETVYRLLVPAKKVGGVIGKAGTIVKQVREETGARIRVVEGVPNCDERVIVISAPNQAGRPTHAAQDALNKVHVRVHEHLEGEPSMQAQPNNLITRMLVCHTQAGSIIGKAGSIIKEIREASGAFIKILPAEELPACALSNDRVVQISGNVDSLARALVMVSRQIRENPPKEKPGGAPPQLGALLAGGAPARYGAPPPAYGAPVAAGAGYR</sequence>
<dbReference type="PANTHER" id="PTHR10288">
    <property type="entry name" value="KH DOMAIN CONTAINING RNA BINDING PROTEIN"/>
    <property type="match status" value="1"/>
</dbReference>
<gene>
    <name evidence="5" type="primary">g797</name>
    <name evidence="5" type="ORF">VP750_LOCUS697</name>
</gene>
<dbReference type="CDD" id="cd22459">
    <property type="entry name" value="KH-I_PEPPER_rpt1_like"/>
    <property type="match status" value="1"/>
</dbReference>
<feature type="domain" description="K Homology" evidence="4">
    <location>
        <begin position="146"/>
        <end position="221"/>
    </location>
</feature>
<keyword evidence="1" id="KW-0677">Repeat</keyword>
<dbReference type="EMBL" id="CAXHTA020000002">
    <property type="protein sequence ID" value="CAL5219038.1"/>
    <property type="molecule type" value="Genomic_DNA"/>
</dbReference>
<dbReference type="Proteomes" id="UP001497392">
    <property type="component" value="Unassembled WGS sequence"/>
</dbReference>
<dbReference type="PROSITE" id="PS50084">
    <property type="entry name" value="KH_TYPE_1"/>
    <property type="match status" value="2"/>
</dbReference>
<evidence type="ECO:0000259" key="4">
    <source>
        <dbReference type="SMART" id="SM00322"/>
    </source>
</evidence>
<feature type="region of interest" description="Disordered" evidence="3">
    <location>
        <begin position="1"/>
        <end position="25"/>
    </location>
</feature>
<dbReference type="SMART" id="SM00322">
    <property type="entry name" value="KH"/>
    <property type="match status" value="2"/>
</dbReference>
<evidence type="ECO:0000256" key="1">
    <source>
        <dbReference type="ARBA" id="ARBA00022737"/>
    </source>
</evidence>
<organism evidence="5 6">
    <name type="scientific">Coccomyxa viridis</name>
    <dbReference type="NCBI Taxonomy" id="1274662"/>
    <lineage>
        <taxon>Eukaryota</taxon>
        <taxon>Viridiplantae</taxon>
        <taxon>Chlorophyta</taxon>
        <taxon>core chlorophytes</taxon>
        <taxon>Trebouxiophyceae</taxon>
        <taxon>Trebouxiophyceae incertae sedis</taxon>
        <taxon>Coccomyxaceae</taxon>
        <taxon>Coccomyxa</taxon>
    </lineage>
</organism>
<feature type="domain" description="K Homology" evidence="4">
    <location>
        <begin position="56"/>
        <end position="128"/>
    </location>
</feature>
<dbReference type="CDD" id="cd22460">
    <property type="entry name" value="KH-I_PEPPER_rpt2_like"/>
    <property type="match status" value="1"/>
</dbReference>
<keyword evidence="6" id="KW-1185">Reference proteome</keyword>
<dbReference type="Gene3D" id="3.30.1370.10">
    <property type="entry name" value="K Homology domain, type 1"/>
    <property type="match status" value="2"/>
</dbReference>
<comment type="caution">
    <text evidence="5">The sequence shown here is derived from an EMBL/GenBank/DDBJ whole genome shotgun (WGS) entry which is preliminary data.</text>
</comment>
<evidence type="ECO:0000313" key="6">
    <source>
        <dbReference type="Proteomes" id="UP001497392"/>
    </source>
</evidence>
<dbReference type="SUPFAM" id="SSF54791">
    <property type="entry name" value="Eukaryotic type KH-domain (KH-domain type I)"/>
    <property type="match status" value="2"/>
</dbReference>
<accession>A0ABP1FGK0</accession>
<proteinExistence type="predicted"/>
<keyword evidence="2" id="KW-0694">RNA-binding</keyword>